<sequence>MIKFFFLVFLSFSFSPLCAQHKKKPQPTIKVISDYQHYLNSCKENPRNKLIELNKEIPDLILDIRYATTNNFMKLAVYKQARAFARKPVAEQLQHIQKELRKKGYGLKIYDSYRPYAATKTLYIKASDKNFVANPREGSRHNRGCAVDLSLIYLKTGKDVPMPTPYDSFSPKASATYPDLPANIKKNRDLLINVMESHGFKVLHNEWWHFDFKGWKNYALMDIPFEKL</sequence>
<dbReference type="GO" id="GO:0071555">
    <property type="term" value="P:cell wall organization"/>
    <property type="evidence" value="ECO:0007669"/>
    <property type="project" value="UniProtKB-KW"/>
</dbReference>
<keyword evidence="5 9" id="KW-0862">Zinc</keyword>
<dbReference type="GO" id="GO:0008270">
    <property type="term" value="F:zinc ion binding"/>
    <property type="evidence" value="ECO:0007669"/>
    <property type="project" value="UniProtKB-UniRule"/>
</dbReference>
<dbReference type="KEGG" id="psty:BFS30_05310"/>
<evidence type="ECO:0000313" key="12">
    <source>
        <dbReference type="Proteomes" id="UP000094313"/>
    </source>
</evidence>
<evidence type="ECO:0000256" key="4">
    <source>
        <dbReference type="ARBA" id="ARBA00022801"/>
    </source>
</evidence>
<dbReference type="EC" id="3.4.13.22" evidence="9"/>
<dbReference type="OrthoDB" id="9801430at2"/>
<dbReference type="HAMAP" id="MF_01924">
    <property type="entry name" value="A_A_dipeptidase"/>
    <property type="match status" value="1"/>
</dbReference>
<keyword evidence="2 9" id="KW-0645">Protease</keyword>
<evidence type="ECO:0000313" key="11">
    <source>
        <dbReference type="EMBL" id="AOM76625.1"/>
    </source>
</evidence>
<dbReference type="EMBL" id="CP017141">
    <property type="protein sequence ID" value="AOM76625.1"/>
    <property type="molecule type" value="Genomic_DNA"/>
</dbReference>
<keyword evidence="3 9" id="KW-0479">Metal-binding</keyword>
<protein>
    <recommendedName>
        <fullName evidence="9">D-alanyl-D-alanine dipeptidase</fullName>
        <shortName evidence="9">D-Ala-D-Ala dipeptidase</shortName>
        <ecNumber evidence="9">3.4.13.22</ecNumber>
    </recommendedName>
</protein>
<comment type="function">
    <text evidence="9">Catalyzes hydrolysis of the D-alanyl-D-alanine dipeptide.</text>
</comment>
<accession>A0A1D7QDD3</accession>
<keyword evidence="6 9" id="KW-0224">Dipeptidase</keyword>
<feature type="chain" id="PRO_5009098400" description="D-alanyl-D-alanine dipeptidase" evidence="10">
    <location>
        <begin position="20"/>
        <end position="228"/>
    </location>
</feature>
<keyword evidence="10" id="KW-0732">Signal</keyword>
<keyword evidence="8" id="KW-0961">Cell wall biogenesis/degradation</keyword>
<dbReference type="Gene3D" id="3.30.1380.10">
    <property type="match status" value="1"/>
</dbReference>
<evidence type="ECO:0000256" key="8">
    <source>
        <dbReference type="ARBA" id="ARBA00023316"/>
    </source>
</evidence>
<evidence type="ECO:0000256" key="10">
    <source>
        <dbReference type="SAM" id="SignalP"/>
    </source>
</evidence>
<dbReference type="RefSeq" id="WP_069378319.1">
    <property type="nucleotide sequence ID" value="NZ_CP017141.1"/>
</dbReference>
<feature type="binding site" evidence="9">
    <location>
        <position position="141"/>
    </location>
    <ligand>
        <name>Zn(2+)</name>
        <dbReference type="ChEBI" id="CHEBI:29105"/>
        <note>catalytic</note>
    </ligand>
</feature>
<dbReference type="PANTHER" id="PTHR43126:SF1">
    <property type="entry name" value="D-ALANYL-D-ALANINE DIPEPTIDASE"/>
    <property type="match status" value="1"/>
</dbReference>
<feature type="binding site" evidence="9">
    <location>
        <position position="148"/>
    </location>
    <ligand>
        <name>Zn(2+)</name>
        <dbReference type="ChEBI" id="CHEBI:29105"/>
        <note>catalytic</note>
    </ligand>
</feature>
<gene>
    <name evidence="11" type="ORF">BFS30_05310</name>
</gene>
<dbReference type="AlphaFoldDB" id="A0A1D7QDD3"/>
<feature type="binding site" evidence="9">
    <location>
        <position position="209"/>
    </location>
    <ligand>
        <name>Zn(2+)</name>
        <dbReference type="ChEBI" id="CHEBI:29105"/>
        <note>catalytic</note>
    </ligand>
</feature>
<dbReference type="SUPFAM" id="SSF55166">
    <property type="entry name" value="Hedgehog/DD-peptidase"/>
    <property type="match status" value="1"/>
</dbReference>
<feature type="active site" description="Proton donor/acceptor" evidence="9">
    <location>
        <position position="206"/>
    </location>
</feature>
<name>A0A1D7QDD3_9SPHI</name>
<evidence type="ECO:0000256" key="6">
    <source>
        <dbReference type="ARBA" id="ARBA00022997"/>
    </source>
</evidence>
<feature type="site" description="Transition state stabilizer" evidence="9">
    <location>
        <position position="114"/>
    </location>
</feature>
<comment type="similarity">
    <text evidence="9">Belongs to the peptidase M15D family.</text>
</comment>
<comment type="cofactor">
    <cofactor evidence="9">
        <name>Zn(2+)</name>
        <dbReference type="ChEBI" id="CHEBI:29105"/>
    </cofactor>
    <text evidence="9">Binds 1 zinc ion per subunit.</text>
</comment>
<evidence type="ECO:0000256" key="5">
    <source>
        <dbReference type="ARBA" id="ARBA00022833"/>
    </source>
</evidence>
<dbReference type="Pfam" id="PF01427">
    <property type="entry name" value="Peptidase_M15"/>
    <property type="match status" value="1"/>
</dbReference>
<evidence type="ECO:0000256" key="3">
    <source>
        <dbReference type="ARBA" id="ARBA00022723"/>
    </source>
</evidence>
<dbReference type="GO" id="GO:0006508">
    <property type="term" value="P:proteolysis"/>
    <property type="evidence" value="ECO:0007669"/>
    <property type="project" value="UniProtKB-KW"/>
</dbReference>
<dbReference type="InterPro" id="IPR009045">
    <property type="entry name" value="Zn_M74/Hedgehog-like"/>
</dbReference>
<dbReference type="Proteomes" id="UP000094313">
    <property type="component" value="Chromosome"/>
</dbReference>
<organism evidence="11 12">
    <name type="scientific">Pedobacter steynii</name>
    <dbReference type="NCBI Taxonomy" id="430522"/>
    <lineage>
        <taxon>Bacteria</taxon>
        <taxon>Pseudomonadati</taxon>
        <taxon>Bacteroidota</taxon>
        <taxon>Sphingobacteriia</taxon>
        <taxon>Sphingobacteriales</taxon>
        <taxon>Sphingobacteriaceae</taxon>
        <taxon>Pedobacter</taxon>
    </lineage>
</organism>
<feature type="signal peptide" evidence="10">
    <location>
        <begin position="1"/>
        <end position="19"/>
    </location>
</feature>
<dbReference type="InterPro" id="IPR000755">
    <property type="entry name" value="A_A_dipeptidase"/>
</dbReference>
<evidence type="ECO:0000256" key="7">
    <source>
        <dbReference type="ARBA" id="ARBA00023049"/>
    </source>
</evidence>
<keyword evidence="7 9" id="KW-0482">Metalloprotease</keyword>
<dbReference type="GO" id="GO:0160237">
    <property type="term" value="F:D-Ala-D-Ala dipeptidase activity"/>
    <property type="evidence" value="ECO:0007669"/>
    <property type="project" value="UniProtKB-EC"/>
</dbReference>
<keyword evidence="12" id="KW-1185">Reference proteome</keyword>
<evidence type="ECO:0000256" key="9">
    <source>
        <dbReference type="HAMAP-Rule" id="MF_01924"/>
    </source>
</evidence>
<proteinExistence type="inferred from homology"/>
<comment type="catalytic activity">
    <reaction evidence="1 9">
        <text>D-alanyl-D-alanine + H2O = 2 D-alanine</text>
        <dbReference type="Rhea" id="RHEA:20661"/>
        <dbReference type="ChEBI" id="CHEBI:15377"/>
        <dbReference type="ChEBI" id="CHEBI:57416"/>
        <dbReference type="ChEBI" id="CHEBI:57822"/>
        <dbReference type="EC" id="3.4.13.22"/>
    </reaction>
</comment>
<dbReference type="CDD" id="cd14840">
    <property type="entry name" value="D-Ala-D-Ala_dipeptidase_Aad"/>
    <property type="match status" value="1"/>
</dbReference>
<reference evidence="11 12" key="1">
    <citation type="submission" date="2016-08" db="EMBL/GenBank/DDBJ databases">
        <authorList>
            <person name="Seilhamer J.J."/>
        </authorList>
    </citation>
    <scope>NUCLEOTIDE SEQUENCE [LARGE SCALE GENOMIC DNA]</scope>
    <source>
        <strain evidence="11 12">DX4</strain>
    </source>
</reference>
<dbReference type="PANTHER" id="PTHR43126">
    <property type="entry name" value="D-ALANYL-D-ALANINE DIPEPTIDASE"/>
    <property type="match status" value="1"/>
</dbReference>
<evidence type="ECO:0000256" key="2">
    <source>
        <dbReference type="ARBA" id="ARBA00022670"/>
    </source>
</evidence>
<dbReference type="GO" id="GO:0008237">
    <property type="term" value="F:metallopeptidase activity"/>
    <property type="evidence" value="ECO:0007669"/>
    <property type="project" value="UniProtKB-KW"/>
</dbReference>
<evidence type="ECO:0000256" key="1">
    <source>
        <dbReference type="ARBA" id="ARBA00001362"/>
    </source>
</evidence>
<keyword evidence="4 9" id="KW-0378">Hydrolase</keyword>